<proteinExistence type="predicted"/>
<reference evidence="1" key="1">
    <citation type="submission" date="2016-04" db="EMBL/GenBank/DDBJ databases">
        <authorList>
            <person name="Evans L.H."/>
            <person name="Alamgir A."/>
            <person name="Owens N."/>
            <person name="Weber N.D."/>
            <person name="Virtaneva K."/>
            <person name="Barbian K."/>
            <person name="Babar A."/>
            <person name="Rosenke K."/>
        </authorList>
    </citation>
    <scope>NUCLEOTIDE SEQUENCE</scope>
    <source>
        <strain evidence="1">86</strain>
    </source>
</reference>
<dbReference type="InterPro" id="IPR009414">
    <property type="entry name" value="DUF1064"/>
</dbReference>
<dbReference type="AlphaFoldDB" id="A0A212J176"/>
<gene>
    <name evidence="1" type="ORF">KL86CLO1_10354</name>
</gene>
<dbReference type="EMBL" id="FLUN01000001">
    <property type="protein sequence ID" value="SBV93243.1"/>
    <property type="molecule type" value="Genomic_DNA"/>
</dbReference>
<name>A0A212J176_9FIRM</name>
<accession>A0A212J176</accession>
<sequence length="115" mass="13258">MSKYGNRKTAVNGITFDSAKEAGRYQELMLLLRAGEIEDLRLQPEYTIQEAFKTPDGTSVRALRYRADFSYRLLVREGPDTRRETVVEDIKGFRTKEYEIKKKLLAGMGILVHEV</sequence>
<dbReference type="Pfam" id="PF06356">
    <property type="entry name" value="DUF1064"/>
    <property type="match status" value="1"/>
</dbReference>
<protein>
    <recommendedName>
        <fullName evidence="2">DUF1064 domain-containing protein</fullName>
    </recommendedName>
</protein>
<organism evidence="1">
    <name type="scientific">uncultured Eubacteriales bacterium</name>
    <dbReference type="NCBI Taxonomy" id="172733"/>
    <lineage>
        <taxon>Bacteria</taxon>
        <taxon>Bacillati</taxon>
        <taxon>Bacillota</taxon>
        <taxon>Clostridia</taxon>
        <taxon>Eubacteriales</taxon>
        <taxon>environmental samples</taxon>
    </lineage>
</organism>
<evidence type="ECO:0008006" key="2">
    <source>
        <dbReference type="Google" id="ProtNLM"/>
    </source>
</evidence>
<evidence type="ECO:0000313" key="1">
    <source>
        <dbReference type="EMBL" id="SBV93243.1"/>
    </source>
</evidence>